<dbReference type="PATRIC" id="fig|29447.3.peg.1516"/>
<evidence type="ECO:0000313" key="2">
    <source>
        <dbReference type="Proteomes" id="UP000001890"/>
    </source>
</evidence>
<dbReference type="AlphaFoldDB" id="D2UAK3"/>
<reference evidence="1 2" key="1">
    <citation type="journal article" date="2009" name="BMC Genomics">
        <title>The complete genome sequence of Xanthomonas albilineans provides new insights into the reductive genome evolution of the xylem-limited Xanthomonadaceae.</title>
        <authorList>
            <person name="Pieretti I."/>
            <person name="Royer M."/>
            <person name="Barbe V."/>
            <person name="Carrere S."/>
            <person name="Koebnik R."/>
            <person name="Cociancich S."/>
            <person name="Couloux A."/>
            <person name="Darrasse A."/>
            <person name="Gouzy J."/>
            <person name="Jacques M.A."/>
            <person name="Lauber E."/>
            <person name="Manceau C."/>
            <person name="Mangenot S."/>
            <person name="Poussier S."/>
            <person name="Segurens B."/>
            <person name="Szurek B."/>
            <person name="Verdier V."/>
            <person name="Arlat M."/>
            <person name="Rott P."/>
        </authorList>
    </citation>
    <scope>NUCLEOTIDE SEQUENCE [LARGE SCALE GENOMIC DNA]</scope>
    <source>
        <strain evidence="2">GPE PC73 / CFBP 7063</strain>
    </source>
</reference>
<name>D2UAK3_XANAP</name>
<dbReference type="KEGG" id="xal:XALC_1545"/>
<sequence>MMAVFLAALGVFSILFFLAGVIRIFCWMDQRYAAKLQAEYRAYVMAEEAKREFQRSLAYQRGVFYDPYD</sequence>
<dbReference type="RefSeq" id="WP_012916051.1">
    <property type="nucleotide sequence ID" value="NC_013722.1"/>
</dbReference>
<proteinExistence type="predicted"/>
<protein>
    <submittedName>
        <fullName evidence="1">Uncharacterized protein</fullName>
    </submittedName>
</protein>
<dbReference type="EMBL" id="FP565176">
    <property type="protein sequence ID" value="CBA16048.1"/>
    <property type="molecule type" value="Genomic_DNA"/>
</dbReference>
<gene>
    <name evidence="1" type="ordered locus">XALc_1545</name>
</gene>
<accession>D2UAK3</accession>
<organism evidence="1 2">
    <name type="scientific">Xanthomonas albilineans (strain GPE PC73 / CFBP 7063)</name>
    <dbReference type="NCBI Taxonomy" id="380358"/>
    <lineage>
        <taxon>Bacteria</taxon>
        <taxon>Pseudomonadati</taxon>
        <taxon>Pseudomonadota</taxon>
        <taxon>Gammaproteobacteria</taxon>
        <taxon>Lysobacterales</taxon>
        <taxon>Lysobacteraceae</taxon>
        <taxon>Xanthomonas</taxon>
    </lineage>
</organism>
<evidence type="ECO:0000313" key="1">
    <source>
        <dbReference type="EMBL" id="CBA16048.1"/>
    </source>
</evidence>
<keyword evidence="2" id="KW-1185">Reference proteome</keyword>
<dbReference type="Proteomes" id="UP000001890">
    <property type="component" value="Chromosome"/>
</dbReference>